<proteinExistence type="predicted"/>
<keyword evidence="3" id="KW-0732">Signal</keyword>
<reference evidence="6" key="1">
    <citation type="submission" date="2018-06" db="EMBL/GenBank/DDBJ databases">
        <title>Complete genome of Pseudomonas insecticola strain QZS01.</title>
        <authorList>
            <person name="Wang J."/>
            <person name="Su Q."/>
        </authorList>
    </citation>
    <scope>NUCLEOTIDE SEQUENCE [LARGE SCALE GENOMIC DNA]</scope>
    <source>
        <strain evidence="6">QZS01</strain>
    </source>
</reference>
<keyword evidence="4" id="KW-0653">Protein transport</keyword>
<dbReference type="PANTHER" id="PTHR35869">
    <property type="entry name" value="OUTER-MEMBRANE LIPOPROTEIN CARRIER PROTEIN"/>
    <property type="match status" value="1"/>
</dbReference>
<accession>A0A3Q9JKA7</accession>
<dbReference type="Proteomes" id="UP000273143">
    <property type="component" value="Chromosome"/>
</dbReference>
<dbReference type="AlphaFoldDB" id="A0A3Q9JKA7"/>
<dbReference type="EMBL" id="CP029822">
    <property type="protein sequence ID" value="AZS50180.1"/>
    <property type="molecule type" value="Genomic_DNA"/>
</dbReference>
<sequence>MEKIRGHIMRIWWISVVIVLFSSTSWGITIDELATQFAKQPLVRADFKQARQIKGIAKPLNAKGSMIFARQQGLYWHQQQPFNLVLVLTQNKMTQIVNGEEAQVITEESNPQMFQFNNLLTAILNLDKKVLARSFSSDIKGDEKGWVLTLKPIASPINKIFNAITLSGNEFVEQVVLDDKQGDKTTINFFNQTTEPKLNQMELNHFVP</sequence>
<gene>
    <name evidence="5" type="ORF">DM558_05040</name>
</gene>
<dbReference type="InterPro" id="IPR004564">
    <property type="entry name" value="OM_lipoprot_carrier_LolA-like"/>
</dbReference>
<evidence type="ECO:0000256" key="4">
    <source>
        <dbReference type="ARBA" id="ARBA00022927"/>
    </source>
</evidence>
<evidence type="ECO:0000313" key="6">
    <source>
        <dbReference type="Proteomes" id="UP000273143"/>
    </source>
</evidence>
<comment type="subunit">
    <text evidence="1">Monomer.</text>
</comment>
<name>A0A3Q9JKA7_9GAMM</name>
<dbReference type="GO" id="GO:0015031">
    <property type="term" value="P:protein transport"/>
    <property type="evidence" value="ECO:0007669"/>
    <property type="project" value="UniProtKB-KW"/>
</dbReference>
<dbReference type="InterPro" id="IPR029046">
    <property type="entry name" value="LolA/LolB/LppX"/>
</dbReference>
<protein>
    <submittedName>
        <fullName evidence="5">Outer membrane lipoprotein carrier protein LolA</fullName>
    </submittedName>
</protein>
<evidence type="ECO:0000256" key="2">
    <source>
        <dbReference type="ARBA" id="ARBA00022448"/>
    </source>
</evidence>
<evidence type="ECO:0000256" key="3">
    <source>
        <dbReference type="ARBA" id="ARBA00022729"/>
    </source>
</evidence>
<dbReference type="Pfam" id="PF03548">
    <property type="entry name" value="LolA"/>
    <property type="match status" value="1"/>
</dbReference>
<dbReference type="Gene3D" id="2.50.20.10">
    <property type="entry name" value="Lipoprotein localisation LolA/LolB/LppX"/>
    <property type="match status" value="1"/>
</dbReference>
<evidence type="ECO:0000256" key="1">
    <source>
        <dbReference type="ARBA" id="ARBA00011245"/>
    </source>
</evidence>
<keyword evidence="6" id="KW-1185">Reference proteome</keyword>
<keyword evidence="5" id="KW-0449">Lipoprotein</keyword>
<dbReference type="CDD" id="cd16325">
    <property type="entry name" value="LolA"/>
    <property type="match status" value="1"/>
</dbReference>
<dbReference type="SUPFAM" id="SSF89392">
    <property type="entry name" value="Prokaryotic lipoproteins and lipoprotein localization factors"/>
    <property type="match status" value="1"/>
</dbReference>
<dbReference type="KEGG" id="emo:DM558_05040"/>
<organism evidence="5 6">
    <name type="scientific">Entomomonas moraniae</name>
    <dbReference type="NCBI Taxonomy" id="2213226"/>
    <lineage>
        <taxon>Bacteria</taxon>
        <taxon>Pseudomonadati</taxon>
        <taxon>Pseudomonadota</taxon>
        <taxon>Gammaproteobacteria</taxon>
        <taxon>Pseudomonadales</taxon>
        <taxon>Pseudomonadaceae</taxon>
        <taxon>Entomomonas</taxon>
    </lineage>
</organism>
<dbReference type="PANTHER" id="PTHR35869:SF1">
    <property type="entry name" value="OUTER-MEMBRANE LIPOPROTEIN CARRIER PROTEIN"/>
    <property type="match status" value="1"/>
</dbReference>
<keyword evidence="2" id="KW-0813">Transport</keyword>
<evidence type="ECO:0000313" key="5">
    <source>
        <dbReference type="EMBL" id="AZS50180.1"/>
    </source>
</evidence>